<dbReference type="AlphaFoldDB" id="A0AAN8TH01"/>
<name>A0AAN8TH01_SOLBU</name>
<keyword evidence="2" id="KW-1185">Reference proteome</keyword>
<dbReference type="Proteomes" id="UP001371456">
    <property type="component" value="Unassembled WGS sequence"/>
</dbReference>
<evidence type="ECO:0000313" key="1">
    <source>
        <dbReference type="EMBL" id="KAK6786930.1"/>
    </source>
</evidence>
<gene>
    <name evidence="1" type="ORF">RDI58_015455</name>
</gene>
<reference evidence="1 2" key="1">
    <citation type="submission" date="2024-02" db="EMBL/GenBank/DDBJ databases">
        <title>de novo genome assembly of Solanum bulbocastanum strain 11H21.</title>
        <authorList>
            <person name="Hosaka A.J."/>
        </authorList>
    </citation>
    <scope>NUCLEOTIDE SEQUENCE [LARGE SCALE GENOMIC DNA]</scope>
    <source>
        <tissue evidence="1">Young leaves</tissue>
    </source>
</reference>
<protein>
    <submittedName>
        <fullName evidence="1">Uncharacterized protein</fullName>
    </submittedName>
</protein>
<sequence length="47" mass="5127">MTIMSFLAGLSSEFETAKSQILFSFDITSLKDVFSGVLCTENTSSNQ</sequence>
<evidence type="ECO:0000313" key="2">
    <source>
        <dbReference type="Proteomes" id="UP001371456"/>
    </source>
</evidence>
<organism evidence="1 2">
    <name type="scientific">Solanum bulbocastanum</name>
    <name type="common">Wild potato</name>
    <dbReference type="NCBI Taxonomy" id="147425"/>
    <lineage>
        <taxon>Eukaryota</taxon>
        <taxon>Viridiplantae</taxon>
        <taxon>Streptophyta</taxon>
        <taxon>Embryophyta</taxon>
        <taxon>Tracheophyta</taxon>
        <taxon>Spermatophyta</taxon>
        <taxon>Magnoliopsida</taxon>
        <taxon>eudicotyledons</taxon>
        <taxon>Gunneridae</taxon>
        <taxon>Pentapetalae</taxon>
        <taxon>asterids</taxon>
        <taxon>lamiids</taxon>
        <taxon>Solanales</taxon>
        <taxon>Solanaceae</taxon>
        <taxon>Solanoideae</taxon>
        <taxon>Solaneae</taxon>
        <taxon>Solanum</taxon>
    </lineage>
</organism>
<proteinExistence type="predicted"/>
<accession>A0AAN8TH01</accession>
<comment type="caution">
    <text evidence="1">The sequence shown here is derived from an EMBL/GenBank/DDBJ whole genome shotgun (WGS) entry which is preliminary data.</text>
</comment>
<dbReference type="EMBL" id="JBANQN010000006">
    <property type="protein sequence ID" value="KAK6786930.1"/>
    <property type="molecule type" value="Genomic_DNA"/>
</dbReference>